<keyword evidence="2" id="KW-1003">Cell membrane</keyword>
<keyword evidence="3 7" id="KW-0812">Transmembrane</keyword>
<sequence>MEQSFVTRYAEAVIRFRWLILLASLAIIFVAASGGKNLAFTDDYRAFFAKENPQLAAFEEMQNTYDKSDNVLFVVTPKDGNVFTPKTLASIQWLTEQAWQTPYSTRVDSITNFQHTEAIEDDLNVADLVLNTDTLAPADLQTIKDIAVNEPLLIQRLIDDTGTVTGVNVTLQLPGKELTEVPEAAAFVRDLAEQLKARDSNLEVRLSGIVMMNASFAEAAQNDMATLVPLMFLVVIIVLGFLLRSVSATVGTVFIIMLSIAGAMGIFGWMGLKLTPPTASAPTIILTMAVADAVHLLVTFLWGMRSGGLNKQQAMVESLRVNMMPIFLTSVTTALGFLSMNFSEVPPLAHLGNIVALGVMLAFILSVTFLPALIAVLPVKVKPQALNQSYGTSLGKLGALVIHRRKPLLWGMLAISVMFTAFVPKNEINDEFVKYFDESVPFRLDTDYASEHLVSPYTIEYSFKSGEAGGIAEPQYLNKVEAFSKHLESYPEVSHVFTLTDTMKRLNKNMHGDDPAYYKLPDSRELAAQYLLLYEMSLPYGLDLNNQIDVDKSATRITMSTVSLSSNQVIELEKSINQWLAQNASEYSVDAASPNLMFAHIGVRNAHSLLGGTTIALILISFILIAALRSFKIGVISLIPNLVPAGIAFGIWGLVNGQIGMSVSIVAGMTLGIVVDDTVHFLSKYLRARREKGYSAQEACLYAFTHVGQALVVTTLVLVAGFMVLALSTFKLNADMGIVTALTIAVALIVDFLLLPPLLMALDKGKHRQSAASGATTNHSAENIGNIENSVA</sequence>
<feature type="transmembrane region" description="Helical" evidence="7">
    <location>
        <begin position="250"/>
        <end position="272"/>
    </location>
</feature>
<dbReference type="KEGG" id="marq:MARGE09_P3966"/>
<dbReference type="Proteomes" id="UP001320119">
    <property type="component" value="Chromosome"/>
</dbReference>
<keyword evidence="4 7" id="KW-1133">Transmembrane helix</keyword>
<proteinExistence type="predicted"/>
<dbReference type="PANTHER" id="PTHR33406:SF12">
    <property type="entry name" value="BLR2997 PROTEIN"/>
    <property type="match status" value="1"/>
</dbReference>
<dbReference type="GO" id="GO:0005886">
    <property type="term" value="C:plasma membrane"/>
    <property type="evidence" value="ECO:0007669"/>
    <property type="project" value="UniProtKB-SubCell"/>
</dbReference>
<dbReference type="Pfam" id="PF03176">
    <property type="entry name" value="MMPL"/>
    <property type="match status" value="2"/>
</dbReference>
<dbReference type="SUPFAM" id="SSF82866">
    <property type="entry name" value="Multidrug efflux transporter AcrB transmembrane domain"/>
    <property type="match status" value="2"/>
</dbReference>
<gene>
    <name evidence="9" type="ORF">MARGE09_P3966</name>
</gene>
<keyword evidence="5 7" id="KW-0472">Membrane</keyword>
<evidence type="ECO:0000313" key="10">
    <source>
        <dbReference type="Proteomes" id="UP001320119"/>
    </source>
</evidence>
<evidence type="ECO:0000256" key="7">
    <source>
        <dbReference type="SAM" id="Phobius"/>
    </source>
</evidence>
<evidence type="ECO:0000313" key="9">
    <source>
        <dbReference type="EMBL" id="BCD99764.1"/>
    </source>
</evidence>
<feature type="transmembrane region" description="Helical" evidence="7">
    <location>
        <begin position="324"/>
        <end position="342"/>
    </location>
</feature>
<feature type="transmembrane region" description="Helical" evidence="7">
    <location>
        <begin position="700"/>
        <end position="726"/>
    </location>
</feature>
<feature type="transmembrane region" description="Helical" evidence="7">
    <location>
        <begin position="609"/>
        <end position="628"/>
    </location>
</feature>
<evidence type="ECO:0000256" key="4">
    <source>
        <dbReference type="ARBA" id="ARBA00022989"/>
    </source>
</evidence>
<protein>
    <recommendedName>
        <fullName evidence="8">SSD domain-containing protein</fullName>
    </recommendedName>
</protein>
<dbReference type="InterPro" id="IPR050545">
    <property type="entry name" value="Mycobact_MmpL"/>
</dbReference>
<feature type="transmembrane region" description="Helical" evidence="7">
    <location>
        <begin position="738"/>
        <end position="759"/>
    </location>
</feature>
<dbReference type="Gene3D" id="1.20.1640.10">
    <property type="entry name" value="Multidrug efflux transporter AcrB transmembrane domain"/>
    <property type="match status" value="2"/>
</dbReference>
<evidence type="ECO:0000256" key="6">
    <source>
        <dbReference type="SAM" id="MobiDB-lite"/>
    </source>
</evidence>
<dbReference type="PANTHER" id="PTHR33406">
    <property type="entry name" value="MEMBRANE PROTEIN MJ1562-RELATED"/>
    <property type="match status" value="1"/>
</dbReference>
<feature type="region of interest" description="Disordered" evidence="6">
    <location>
        <begin position="771"/>
        <end position="792"/>
    </location>
</feature>
<feature type="transmembrane region" description="Helical" evidence="7">
    <location>
        <begin position="224"/>
        <end position="243"/>
    </location>
</feature>
<name>A0AAN1WLG3_9GAMM</name>
<dbReference type="InterPro" id="IPR004869">
    <property type="entry name" value="MMPL_dom"/>
</dbReference>
<dbReference type="RefSeq" id="WP_236985048.1">
    <property type="nucleotide sequence ID" value="NZ_AP023086.1"/>
</dbReference>
<dbReference type="PROSITE" id="PS50156">
    <property type="entry name" value="SSD"/>
    <property type="match status" value="1"/>
</dbReference>
<feature type="domain" description="SSD" evidence="8">
    <location>
        <begin position="250"/>
        <end position="376"/>
    </location>
</feature>
<accession>A0AAN1WLG3</accession>
<evidence type="ECO:0000259" key="8">
    <source>
        <dbReference type="PROSITE" id="PS50156"/>
    </source>
</evidence>
<dbReference type="InterPro" id="IPR000731">
    <property type="entry name" value="SSD"/>
</dbReference>
<dbReference type="AlphaFoldDB" id="A0AAN1WLG3"/>
<keyword evidence="10" id="KW-1185">Reference proteome</keyword>
<organism evidence="9 10">
    <name type="scientific">Marinagarivorans cellulosilyticus</name>
    <dbReference type="NCBI Taxonomy" id="2721545"/>
    <lineage>
        <taxon>Bacteria</taxon>
        <taxon>Pseudomonadati</taxon>
        <taxon>Pseudomonadota</taxon>
        <taxon>Gammaproteobacteria</taxon>
        <taxon>Cellvibrionales</taxon>
        <taxon>Cellvibrionaceae</taxon>
        <taxon>Marinagarivorans</taxon>
    </lineage>
</organism>
<feature type="transmembrane region" description="Helical" evidence="7">
    <location>
        <begin position="635"/>
        <end position="655"/>
    </location>
</feature>
<comment type="subcellular location">
    <subcellularLocation>
        <location evidence="1">Cell membrane</location>
        <topology evidence="1">Multi-pass membrane protein</topology>
    </subcellularLocation>
</comment>
<reference evidence="9 10" key="1">
    <citation type="journal article" date="2022" name="IScience">
        <title>An ultrasensitive nanofiber-based assay for enzymatic hydrolysis and deep-sea microbial degradation of cellulose.</title>
        <authorList>
            <person name="Tsudome M."/>
            <person name="Tachioka M."/>
            <person name="Miyazaki M."/>
            <person name="Uchimura K."/>
            <person name="Tsuda M."/>
            <person name="Takaki Y."/>
            <person name="Deguchi S."/>
        </authorList>
    </citation>
    <scope>NUCLEOTIDE SEQUENCE [LARGE SCALE GENOMIC DNA]</scope>
    <source>
        <strain evidence="9 10">GE09</strain>
    </source>
</reference>
<evidence type="ECO:0000256" key="3">
    <source>
        <dbReference type="ARBA" id="ARBA00022692"/>
    </source>
</evidence>
<feature type="transmembrane region" description="Helical" evidence="7">
    <location>
        <begin position="407"/>
        <end position="424"/>
    </location>
</feature>
<feature type="transmembrane region" description="Helical" evidence="7">
    <location>
        <begin position="661"/>
        <end position="679"/>
    </location>
</feature>
<feature type="transmembrane region" description="Helical" evidence="7">
    <location>
        <begin position="284"/>
        <end position="303"/>
    </location>
</feature>
<evidence type="ECO:0000256" key="2">
    <source>
        <dbReference type="ARBA" id="ARBA00022475"/>
    </source>
</evidence>
<dbReference type="EMBL" id="AP023086">
    <property type="protein sequence ID" value="BCD99764.1"/>
    <property type="molecule type" value="Genomic_DNA"/>
</dbReference>
<feature type="transmembrane region" description="Helical" evidence="7">
    <location>
        <begin position="354"/>
        <end position="377"/>
    </location>
</feature>
<evidence type="ECO:0000256" key="1">
    <source>
        <dbReference type="ARBA" id="ARBA00004651"/>
    </source>
</evidence>
<evidence type="ECO:0000256" key="5">
    <source>
        <dbReference type="ARBA" id="ARBA00023136"/>
    </source>
</evidence>